<dbReference type="EMBL" id="JAUHTB010000022">
    <property type="protein sequence ID" value="MDN4507353.1"/>
    <property type="molecule type" value="Genomic_DNA"/>
</dbReference>
<gene>
    <name evidence="1" type="ORF">QYF62_15000</name>
</gene>
<reference evidence="1 2" key="1">
    <citation type="submission" date="2023-07" db="EMBL/GenBank/DDBJ databases">
        <title>Strategy for survival of the halotoleranting strain Dietzia MX2 from the Yakshinskoe mineral salts deposit.</title>
        <authorList>
            <person name="Kharitonova M.A."/>
            <person name="Kupriyanova-Ashina F.G."/>
            <person name="Shakirov T.R."/>
            <person name="Vafina M.S."/>
            <person name="Ilinskaya O.N."/>
        </authorList>
    </citation>
    <scope>NUCLEOTIDE SEQUENCE [LARGE SCALE GENOMIC DNA]</scope>
    <source>
        <strain evidence="1 2">MX2</strain>
    </source>
</reference>
<proteinExistence type="predicted"/>
<protein>
    <submittedName>
        <fullName evidence="1">Uncharacterized protein</fullName>
    </submittedName>
</protein>
<comment type="caution">
    <text evidence="1">The sequence shown here is derived from an EMBL/GenBank/DDBJ whole genome shotgun (WGS) entry which is preliminary data.</text>
</comment>
<organism evidence="1 2">
    <name type="scientific">Dietzia maris</name>
    <dbReference type="NCBI Taxonomy" id="37915"/>
    <lineage>
        <taxon>Bacteria</taxon>
        <taxon>Bacillati</taxon>
        <taxon>Actinomycetota</taxon>
        <taxon>Actinomycetes</taxon>
        <taxon>Mycobacteriales</taxon>
        <taxon>Dietziaceae</taxon>
        <taxon>Dietzia</taxon>
    </lineage>
</organism>
<dbReference type="Proteomes" id="UP001172702">
    <property type="component" value="Unassembled WGS sequence"/>
</dbReference>
<name>A0ABT8H4F5_9ACTN</name>
<sequence>MAIRSALSGSEARADEFAKSVRLVVASENVLDSELKTFVSRVLIENYVNTPGSAGSDERLTDASLGPEVHEGDRKASAVVAGRGMEVDDWKKIAGNLIARLSVYRRLVEEKTGSIPSELLPEEDAVVHDAGFDARLEERLSSDDHVERRASEGFASVALDDAGRMVEYRPDGSTVVLDW</sequence>
<evidence type="ECO:0000313" key="2">
    <source>
        <dbReference type="Proteomes" id="UP001172702"/>
    </source>
</evidence>
<evidence type="ECO:0000313" key="1">
    <source>
        <dbReference type="EMBL" id="MDN4507353.1"/>
    </source>
</evidence>
<dbReference type="RefSeq" id="WP_301163021.1">
    <property type="nucleotide sequence ID" value="NZ_JAUHTB010000022.1"/>
</dbReference>
<keyword evidence="2" id="KW-1185">Reference proteome</keyword>
<accession>A0ABT8H4F5</accession>